<accession>A0ABT1SP42</accession>
<evidence type="ECO:0000256" key="2">
    <source>
        <dbReference type="ARBA" id="ARBA00022692"/>
    </source>
</evidence>
<organism evidence="7 8">
    <name type="scientific">Megasphaera massiliensis</name>
    <dbReference type="NCBI Taxonomy" id="1232428"/>
    <lineage>
        <taxon>Bacteria</taxon>
        <taxon>Bacillati</taxon>
        <taxon>Bacillota</taxon>
        <taxon>Negativicutes</taxon>
        <taxon>Veillonellales</taxon>
        <taxon>Veillonellaceae</taxon>
        <taxon>Megasphaera</taxon>
    </lineage>
</organism>
<dbReference type="Proteomes" id="UP001206692">
    <property type="component" value="Unassembled WGS sequence"/>
</dbReference>
<keyword evidence="2 5" id="KW-0812">Transmembrane</keyword>
<comment type="subcellular location">
    <subcellularLocation>
        <location evidence="1">Endomembrane system</location>
        <topology evidence="1">Multi-pass membrane protein</topology>
    </subcellularLocation>
</comment>
<protein>
    <submittedName>
        <fullName evidence="7">DUF1232 domain-containing protein</fullName>
    </submittedName>
</protein>
<dbReference type="RefSeq" id="WP_227163075.1">
    <property type="nucleotide sequence ID" value="NZ_JAJCIO010000001.1"/>
</dbReference>
<evidence type="ECO:0000313" key="8">
    <source>
        <dbReference type="Proteomes" id="UP001206692"/>
    </source>
</evidence>
<evidence type="ECO:0000259" key="6">
    <source>
        <dbReference type="Pfam" id="PF06803"/>
    </source>
</evidence>
<feature type="transmembrane region" description="Helical" evidence="5">
    <location>
        <begin position="12"/>
        <end position="29"/>
    </location>
</feature>
<dbReference type="EMBL" id="JANGEW010000001">
    <property type="protein sequence ID" value="MCQ5341537.1"/>
    <property type="molecule type" value="Genomic_DNA"/>
</dbReference>
<keyword evidence="8" id="KW-1185">Reference proteome</keyword>
<feature type="domain" description="DUF1232" evidence="6">
    <location>
        <begin position="11"/>
        <end position="45"/>
    </location>
</feature>
<name>A0ABT1SP42_9FIRM</name>
<dbReference type="Pfam" id="PF06803">
    <property type="entry name" value="DUF1232"/>
    <property type="match status" value="1"/>
</dbReference>
<gene>
    <name evidence="7" type="ORF">NE675_00600</name>
</gene>
<evidence type="ECO:0000256" key="1">
    <source>
        <dbReference type="ARBA" id="ARBA00004127"/>
    </source>
</evidence>
<keyword evidence="3 5" id="KW-1133">Transmembrane helix</keyword>
<reference evidence="7 8" key="1">
    <citation type="submission" date="2022-06" db="EMBL/GenBank/DDBJ databases">
        <title>Isolation of gut microbiota from human fecal samples.</title>
        <authorList>
            <person name="Pamer E.G."/>
            <person name="Barat B."/>
            <person name="Waligurski E."/>
            <person name="Medina S."/>
            <person name="Paddock L."/>
            <person name="Mostad J."/>
        </authorList>
    </citation>
    <scope>NUCLEOTIDE SEQUENCE [LARGE SCALE GENOMIC DNA]</scope>
    <source>
        <strain evidence="7 8">DFI.1.1</strain>
    </source>
</reference>
<evidence type="ECO:0000256" key="3">
    <source>
        <dbReference type="ARBA" id="ARBA00022989"/>
    </source>
</evidence>
<dbReference type="InterPro" id="IPR010652">
    <property type="entry name" value="DUF1232"/>
</dbReference>
<evidence type="ECO:0000313" key="7">
    <source>
        <dbReference type="EMBL" id="MCQ5341537.1"/>
    </source>
</evidence>
<sequence>MQDKDTPKFIKLALMGAIGYVILPFDLVPDVFAGFGWLDDAAVVAAALHLAGTYVKPEHREKVRRMFPFLKSS</sequence>
<keyword evidence="4 5" id="KW-0472">Membrane</keyword>
<evidence type="ECO:0000256" key="4">
    <source>
        <dbReference type="ARBA" id="ARBA00023136"/>
    </source>
</evidence>
<proteinExistence type="predicted"/>
<comment type="caution">
    <text evidence="7">The sequence shown here is derived from an EMBL/GenBank/DDBJ whole genome shotgun (WGS) entry which is preliminary data.</text>
</comment>
<evidence type="ECO:0000256" key="5">
    <source>
        <dbReference type="SAM" id="Phobius"/>
    </source>
</evidence>